<dbReference type="AlphaFoldDB" id="A0A4P2Q1Z8"/>
<evidence type="ECO:0000313" key="2">
    <source>
        <dbReference type="EMBL" id="AUX23269.1"/>
    </source>
</evidence>
<reference evidence="2 3" key="1">
    <citation type="submission" date="2015-09" db="EMBL/GenBank/DDBJ databases">
        <title>Sorangium comparison.</title>
        <authorList>
            <person name="Zaburannyi N."/>
            <person name="Bunk B."/>
            <person name="Overmann J."/>
            <person name="Mueller R."/>
        </authorList>
    </citation>
    <scope>NUCLEOTIDE SEQUENCE [LARGE SCALE GENOMIC DNA]</scope>
    <source>
        <strain evidence="2 3">So ceGT47</strain>
    </source>
</reference>
<name>A0A4P2Q1Z8_SORCE</name>
<dbReference type="RefSeq" id="WP_129348308.1">
    <property type="nucleotide sequence ID" value="NZ_CP012670.1"/>
</dbReference>
<proteinExistence type="predicted"/>
<sequence length="1064" mass="114654">MSLRIDESPRRPHPALPLRSPPARRTTPFAALLVLAGVSCAAPHETGAPDAEASYAVSSSPWSSSASAGAALRGSAGRARSALVTTAAVLPAAEVDRLAYAAAAATVNDPRLDLLADAAGRLAARHPGLPAEEYQSAIAEMWALLEASQPSPQHDLSGQEMRFISRTLARLIPGLGAGAPADALRDAARGYLSALRSDLDEIRKVSPLDSLHDQLGAAARFREASWERLHAAARESGALAAAVDDSVLQQRLAVRTTDPASHILGVHPVEPLRGFVLGNLQADGSLVATQGAVETLIEAASSSALAQTRGYADSLFALDAAEQDLLAARSIVGAPGAGSTALSASDAEAKLKKAIEDAKKKQQALAGKLDTVKSGATSALRAAAKLASLSNDPAFAKDIEILSRTTSILLDSFSKYSESAIETASKLVDLLDLGETGLKVIGAAVFTGGMVAAVLQIASLFGESEQESVNQKILKSLRDIRALVADVRTEMHARFDRLDQKLNDVYDAMMEQFAHIDFELGEIEADLEEVQLALYTVQADLDRLDRDLYAFLDAAERQPLVEGIAGFLDYRRRTGLEMPYSPTYLDGENRFYTWGYFTAKDAIQAGPASRSYQDGQLASELGNYPLATNINYLSELPSVRFGLPRLSAERLANPLTWMIAAESYAQLGEEWPAHASQIDPGRLARVLDAGEDVAAGLDRIASTALMTRLSDHHRGRMTALRNAISQLEATFESTPSNRLHGIDLWRGPDQVPTTHDIKGTKELRSCRNIAFKDGRASFPLDLSAFAADYAPLAPFMIADNLGGLSDMKPCIFATWTWDTWSEVPWGAFWTFRLDVVIRVMYGSTAVHEIRFKTNERAQRLIRTNDPPFNPDALWSPEGRLSESVWSQRSLVSRRLLATSSLLSQTRAAVQRKLVDLQRVFYGQVAARLSQLGDPIEAAGRQLTGSKRLWESYVALGFPRSLEQNDALRSLLYGGESLLTGDGDDDAHLNSVRAIYLAMSQSYDPPADNILPAVVSLSTERSDRLLEALNGIIAEIAATGEAEGHTLVEGTLTRLHLLAAQTPDG</sequence>
<organism evidence="2 3">
    <name type="scientific">Sorangium cellulosum</name>
    <name type="common">Polyangium cellulosum</name>
    <dbReference type="NCBI Taxonomy" id="56"/>
    <lineage>
        <taxon>Bacteria</taxon>
        <taxon>Pseudomonadati</taxon>
        <taxon>Myxococcota</taxon>
        <taxon>Polyangia</taxon>
        <taxon>Polyangiales</taxon>
        <taxon>Polyangiaceae</taxon>
        <taxon>Sorangium</taxon>
    </lineage>
</organism>
<gene>
    <name evidence="2" type="ORF">SOCEGT47_037920</name>
</gene>
<accession>A0A4P2Q1Z8</accession>
<feature type="region of interest" description="Disordered" evidence="1">
    <location>
        <begin position="1"/>
        <end position="23"/>
    </location>
</feature>
<evidence type="ECO:0000256" key="1">
    <source>
        <dbReference type="SAM" id="MobiDB-lite"/>
    </source>
</evidence>
<dbReference type="EMBL" id="CP012670">
    <property type="protein sequence ID" value="AUX23269.1"/>
    <property type="molecule type" value="Genomic_DNA"/>
</dbReference>
<feature type="compositionally biased region" description="Basic and acidic residues" evidence="1">
    <location>
        <begin position="1"/>
        <end position="10"/>
    </location>
</feature>
<evidence type="ECO:0000313" key="3">
    <source>
        <dbReference type="Proteomes" id="UP000295781"/>
    </source>
</evidence>
<protein>
    <submittedName>
        <fullName evidence="2">Uncharacterized protein</fullName>
    </submittedName>
</protein>
<dbReference type="Proteomes" id="UP000295781">
    <property type="component" value="Chromosome"/>
</dbReference>
<dbReference type="OrthoDB" id="5480103at2"/>